<dbReference type="OrthoDB" id="2691608at2759"/>
<feature type="compositionally biased region" description="Polar residues" evidence="1">
    <location>
        <begin position="212"/>
        <end position="257"/>
    </location>
</feature>
<accession>A0A0D0A4X7</accession>
<reference evidence="2 3" key="1">
    <citation type="submission" date="2014-04" db="EMBL/GenBank/DDBJ databases">
        <authorList>
            <consortium name="DOE Joint Genome Institute"/>
            <person name="Kuo A."/>
            <person name="Ruytinx J."/>
            <person name="Rineau F."/>
            <person name="Colpaert J."/>
            <person name="Kohler A."/>
            <person name="Nagy L.G."/>
            <person name="Floudas D."/>
            <person name="Copeland A."/>
            <person name="Barry K.W."/>
            <person name="Cichocki N."/>
            <person name="Veneault-Fourrey C."/>
            <person name="LaButti K."/>
            <person name="Lindquist E.A."/>
            <person name="Lipzen A."/>
            <person name="Lundell T."/>
            <person name="Morin E."/>
            <person name="Murat C."/>
            <person name="Sun H."/>
            <person name="Tunlid A."/>
            <person name="Henrissat B."/>
            <person name="Grigoriev I.V."/>
            <person name="Hibbett D.S."/>
            <person name="Martin F."/>
            <person name="Nordberg H.P."/>
            <person name="Cantor M.N."/>
            <person name="Hua S.X."/>
        </authorList>
    </citation>
    <scope>NUCLEOTIDE SEQUENCE [LARGE SCALE GENOMIC DNA]</scope>
    <source>
        <strain evidence="2 3">UH-Slu-Lm8-n1</strain>
    </source>
</reference>
<feature type="compositionally biased region" description="Polar residues" evidence="1">
    <location>
        <begin position="156"/>
        <end position="188"/>
    </location>
</feature>
<feature type="region of interest" description="Disordered" evidence="1">
    <location>
        <begin position="155"/>
        <end position="275"/>
    </location>
</feature>
<gene>
    <name evidence="2" type="ORF">CY34DRAFT_18465</name>
</gene>
<dbReference type="HOGENOM" id="CLU_609998_0_0_1"/>
<dbReference type="Proteomes" id="UP000054485">
    <property type="component" value="Unassembled WGS sequence"/>
</dbReference>
<evidence type="ECO:0000313" key="2">
    <source>
        <dbReference type="EMBL" id="KIK33284.1"/>
    </source>
</evidence>
<dbReference type="InParanoid" id="A0A0D0A4X7"/>
<evidence type="ECO:0000313" key="3">
    <source>
        <dbReference type="Proteomes" id="UP000054485"/>
    </source>
</evidence>
<feature type="compositionally biased region" description="Low complexity" evidence="1">
    <location>
        <begin position="190"/>
        <end position="211"/>
    </location>
</feature>
<organism evidence="2 3">
    <name type="scientific">Suillus luteus UH-Slu-Lm8-n1</name>
    <dbReference type="NCBI Taxonomy" id="930992"/>
    <lineage>
        <taxon>Eukaryota</taxon>
        <taxon>Fungi</taxon>
        <taxon>Dikarya</taxon>
        <taxon>Basidiomycota</taxon>
        <taxon>Agaricomycotina</taxon>
        <taxon>Agaricomycetes</taxon>
        <taxon>Agaricomycetidae</taxon>
        <taxon>Boletales</taxon>
        <taxon>Suillineae</taxon>
        <taxon>Suillaceae</taxon>
        <taxon>Suillus</taxon>
    </lineage>
</organism>
<proteinExistence type="predicted"/>
<name>A0A0D0A4X7_9AGAM</name>
<dbReference type="EMBL" id="KN835978">
    <property type="protein sequence ID" value="KIK33284.1"/>
    <property type="molecule type" value="Genomic_DNA"/>
</dbReference>
<keyword evidence="3" id="KW-1185">Reference proteome</keyword>
<protein>
    <submittedName>
        <fullName evidence="2">Uncharacterized protein</fullName>
    </submittedName>
</protein>
<evidence type="ECO:0000256" key="1">
    <source>
        <dbReference type="SAM" id="MobiDB-lite"/>
    </source>
</evidence>
<feature type="compositionally biased region" description="Low complexity" evidence="1">
    <location>
        <begin position="265"/>
        <end position="275"/>
    </location>
</feature>
<reference evidence="3" key="2">
    <citation type="submission" date="2015-01" db="EMBL/GenBank/DDBJ databases">
        <title>Evolutionary Origins and Diversification of the Mycorrhizal Mutualists.</title>
        <authorList>
            <consortium name="DOE Joint Genome Institute"/>
            <consortium name="Mycorrhizal Genomics Consortium"/>
            <person name="Kohler A."/>
            <person name="Kuo A."/>
            <person name="Nagy L.G."/>
            <person name="Floudas D."/>
            <person name="Copeland A."/>
            <person name="Barry K.W."/>
            <person name="Cichocki N."/>
            <person name="Veneault-Fourrey C."/>
            <person name="LaButti K."/>
            <person name="Lindquist E.A."/>
            <person name="Lipzen A."/>
            <person name="Lundell T."/>
            <person name="Morin E."/>
            <person name="Murat C."/>
            <person name="Riley R."/>
            <person name="Ohm R."/>
            <person name="Sun H."/>
            <person name="Tunlid A."/>
            <person name="Henrissat B."/>
            <person name="Grigoriev I.V."/>
            <person name="Hibbett D.S."/>
            <person name="Martin F."/>
        </authorList>
    </citation>
    <scope>NUCLEOTIDE SEQUENCE [LARGE SCALE GENOMIC DNA]</scope>
    <source>
        <strain evidence="3">UH-Slu-Lm8-n1</strain>
    </source>
</reference>
<sequence length="449" mass="49450">MPQALYSPTALREWVQNHSPQPPRADIDCRRFMLRRGVHNDRLDSASSSDQGLHAQFCLSKGDRDLAWNEGISDVQDAVTGLGRLADVLFIGFAIRPEPNPSQPSDIDVEVICTRQISQFPELSAVVTRLKDTVQRDLGVPHLQQFQRKLHRLQPGRSNVIDSQTQAVTRNTNSTTTVHRSGLSQPNVPTSPTTPQRTTSTSLSTPLRSTPARQVTYTSTSASLTPHRSTPTSASLVPSNASPQSHLPHTSSSQLTEAPTRVRLSNDSQNLSSSSLARFNETRRYVDIPVGIAAVRDDHSDHFVVLGAGSTRSFQEQPLREPAHQVSVRRGLEQHLQASSWIRTPRGTPPRNDLPLSPPPAYRADITTPTFNIPPEGQAYLQCIGATPEVMSTIDASLDYSVDDWYTFFVAAGLSVSQARNLSQLIVQSLPEQHISVLHIAQQADLTRR</sequence>
<dbReference type="AlphaFoldDB" id="A0A0D0A4X7"/>